<reference evidence="2" key="1">
    <citation type="journal article" date="2015" name="PeerJ">
        <title>First genomic representation of candidate bacterial phylum KSB3 points to enhanced environmental sensing as a trigger of wastewater bulking.</title>
        <authorList>
            <person name="Sekiguchi Y."/>
            <person name="Ohashi A."/>
            <person name="Parks D.H."/>
            <person name="Yamauchi T."/>
            <person name="Tyson G.W."/>
            <person name="Hugenholtz P."/>
        </authorList>
    </citation>
    <scope>NUCLEOTIDE SEQUENCE [LARGE SCALE GENOMIC DNA]</scope>
</reference>
<evidence type="ECO:0000313" key="2">
    <source>
        <dbReference type="EMBL" id="GAK55860.1"/>
    </source>
</evidence>
<dbReference type="PANTHER" id="PTHR47561:SF1">
    <property type="entry name" value="POLYSACCHARIDE DEACETYLASE FAMILY PROTEIN (AFU_ORTHOLOGUE AFUA_6G05030)"/>
    <property type="match status" value="1"/>
</dbReference>
<keyword evidence="2" id="KW-0119">Carbohydrate metabolism</keyword>
<dbReference type="PROSITE" id="PS51677">
    <property type="entry name" value="NODB"/>
    <property type="match status" value="1"/>
</dbReference>
<dbReference type="SUPFAM" id="SSF88713">
    <property type="entry name" value="Glycoside hydrolase/deacetylase"/>
    <property type="match status" value="1"/>
</dbReference>
<dbReference type="GO" id="GO:0045493">
    <property type="term" value="P:xylan catabolic process"/>
    <property type="evidence" value="ECO:0007669"/>
    <property type="project" value="UniProtKB-KW"/>
</dbReference>
<gene>
    <name evidence="2" type="ORF">U27_02821</name>
</gene>
<dbReference type="InterPro" id="IPR022560">
    <property type="entry name" value="DUF3473"/>
</dbReference>
<dbReference type="InterPro" id="IPR014344">
    <property type="entry name" value="XrtA_polysacc_deacetyl"/>
</dbReference>
<keyword evidence="2" id="KW-0858">Xylan degradation</keyword>
<dbReference type="InterPro" id="IPR011330">
    <property type="entry name" value="Glyco_hydro/deAcase_b/a-brl"/>
</dbReference>
<feature type="domain" description="NodB homology" evidence="1">
    <location>
        <begin position="18"/>
        <end position="276"/>
    </location>
</feature>
<keyword evidence="2" id="KW-0326">Glycosidase</keyword>
<protein>
    <submittedName>
        <fullName evidence="2">Predicted xylanase/chitin deacetylase</fullName>
    </submittedName>
</protein>
<dbReference type="STRING" id="1499967.U27_02821"/>
<keyword evidence="2" id="KW-0378">Hydrolase</keyword>
<dbReference type="GO" id="GO:0016798">
    <property type="term" value="F:hydrolase activity, acting on glycosyl bonds"/>
    <property type="evidence" value="ECO:0007669"/>
    <property type="project" value="UniProtKB-KW"/>
</dbReference>
<dbReference type="Proteomes" id="UP000030661">
    <property type="component" value="Unassembled WGS sequence"/>
</dbReference>
<dbReference type="HOGENOM" id="CLU_066872_0_0_0"/>
<dbReference type="Gene3D" id="3.20.20.370">
    <property type="entry name" value="Glycoside hydrolase/deacetylase"/>
    <property type="match status" value="1"/>
</dbReference>
<keyword evidence="3" id="KW-1185">Reference proteome</keyword>
<dbReference type="EMBL" id="DF820464">
    <property type="protein sequence ID" value="GAK55860.1"/>
    <property type="molecule type" value="Genomic_DNA"/>
</dbReference>
<dbReference type="Pfam" id="PF11959">
    <property type="entry name" value="DUF3473"/>
    <property type="match status" value="1"/>
</dbReference>
<dbReference type="PANTHER" id="PTHR47561">
    <property type="entry name" value="POLYSACCHARIDE DEACETYLASE FAMILY PROTEIN (AFU_ORTHOLOGUE AFUA_6G05030)"/>
    <property type="match status" value="1"/>
</dbReference>
<dbReference type="GO" id="GO:0016810">
    <property type="term" value="F:hydrolase activity, acting on carbon-nitrogen (but not peptide) bonds"/>
    <property type="evidence" value="ECO:0007669"/>
    <property type="project" value="InterPro"/>
</dbReference>
<dbReference type="Pfam" id="PF01522">
    <property type="entry name" value="Polysacc_deac_1"/>
    <property type="match status" value="1"/>
</dbReference>
<organism evidence="2">
    <name type="scientific">Vecturithrix granuli</name>
    <dbReference type="NCBI Taxonomy" id="1499967"/>
    <lineage>
        <taxon>Bacteria</taxon>
        <taxon>Candidatus Moduliflexota</taxon>
        <taxon>Candidatus Vecturitrichia</taxon>
        <taxon>Candidatus Vecturitrichales</taxon>
        <taxon>Candidatus Vecturitrichaceae</taxon>
        <taxon>Candidatus Vecturithrix</taxon>
    </lineage>
</organism>
<dbReference type="AlphaFoldDB" id="A0A081BU55"/>
<evidence type="ECO:0000313" key="3">
    <source>
        <dbReference type="Proteomes" id="UP000030661"/>
    </source>
</evidence>
<accession>A0A081BU55</accession>
<dbReference type="NCBIfam" id="TIGR03006">
    <property type="entry name" value="pepcterm_polyde"/>
    <property type="match status" value="1"/>
</dbReference>
<dbReference type="InterPro" id="IPR045235">
    <property type="entry name" value="PuuE_HpPgdA-like"/>
</dbReference>
<proteinExistence type="predicted"/>
<dbReference type="InterPro" id="IPR002509">
    <property type="entry name" value="NODB_dom"/>
</dbReference>
<name>A0A081BU55_VECG1</name>
<sequence length="276" mass="32700">MINALTFDIEDYYQVEAFKNYITFEEWPRYPSRVEQNTQKILGILAERHVKATFFMLGWIAERFPAMVKCIADDGHELATHGYAHQMVYKQTPAEFEADLAKSIEVLERFSGTQIIGYRAPTYSIIEDSYWAFDTLIKHHILYDSSIFPITHDRYGVPNSERFPYRIERDNGASIMEFPLSTLRLWKWNFPIAGGGYLRLFPYWLLKYSLRLLNRQQKPGILYLHPWELDPDQPRIPNISVTTRFRHYVNLHSTANKLRRLIRDFQFAPIREVLNL</sequence>
<keyword evidence="2" id="KW-0624">Polysaccharide degradation</keyword>
<evidence type="ECO:0000259" key="1">
    <source>
        <dbReference type="PROSITE" id="PS51677"/>
    </source>
</evidence>
<dbReference type="eggNOG" id="COG0726">
    <property type="taxonomic scope" value="Bacteria"/>
</dbReference>
<dbReference type="CDD" id="cd10941">
    <property type="entry name" value="CE4_PuuE_HpPgdA_like_2"/>
    <property type="match status" value="1"/>
</dbReference>